<gene>
    <name evidence="2" type="ORF">FCS21_12905</name>
</gene>
<dbReference type="RefSeq" id="WP_138623962.1">
    <property type="nucleotide sequence ID" value="NZ_SZVP01000014.1"/>
</dbReference>
<dbReference type="EMBL" id="SZVP01000014">
    <property type="protein sequence ID" value="TMM43271.1"/>
    <property type="molecule type" value="Genomic_DNA"/>
</dbReference>
<protein>
    <submittedName>
        <fullName evidence="2">DUF4398 domain-containing protein</fullName>
    </submittedName>
</protein>
<reference evidence="2 3" key="1">
    <citation type="submission" date="2019-05" db="EMBL/GenBank/DDBJ databases">
        <title>Colwellia ponticola sp. nov., isolated from seawater.</title>
        <authorList>
            <person name="Yoon J.-H."/>
        </authorList>
    </citation>
    <scope>NUCLEOTIDE SEQUENCE [LARGE SCALE GENOMIC DNA]</scope>
    <source>
        <strain evidence="2 3">OISW-25</strain>
    </source>
</reference>
<keyword evidence="1" id="KW-0732">Signal</keyword>
<evidence type="ECO:0000313" key="2">
    <source>
        <dbReference type="EMBL" id="TMM43271.1"/>
    </source>
</evidence>
<keyword evidence="3" id="KW-1185">Reference proteome</keyword>
<accession>A0A8H2PJF3</accession>
<comment type="caution">
    <text evidence="2">The sequence shown here is derived from an EMBL/GenBank/DDBJ whole genome shotgun (WGS) entry which is preliminary data.</text>
</comment>
<dbReference type="Proteomes" id="UP000307702">
    <property type="component" value="Unassembled WGS sequence"/>
</dbReference>
<evidence type="ECO:0000313" key="3">
    <source>
        <dbReference type="Proteomes" id="UP000307702"/>
    </source>
</evidence>
<dbReference type="PROSITE" id="PS51257">
    <property type="entry name" value="PROKAR_LIPOPROTEIN"/>
    <property type="match status" value="1"/>
</dbReference>
<proteinExistence type="predicted"/>
<sequence length="114" mass="12543">MKLKYMTIALLIATLSGCATQKVLTEQEMFESNPALAQAKKSIELAAQGNLALYAPVQLKSAENSYKEALRQAQNNDPKADNSAHQVIANVEAAEKQAVKAKYIFEEVFNAREQ</sequence>
<dbReference type="AlphaFoldDB" id="A0A8H2PJF3"/>
<evidence type="ECO:0000256" key="1">
    <source>
        <dbReference type="SAM" id="SignalP"/>
    </source>
</evidence>
<name>A0A8H2PJF3_9GAMM</name>
<feature type="signal peptide" evidence="1">
    <location>
        <begin position="1"/>
        <end position="21"/>
    </location>
</feature>
<organism evidence="2 3">
    <name type="scientific">Colwellia ponticola</name>
    <dbReference type="NCBI Taxonomy" id="2304625"/>
    <lineage>
        <taxon>Bacteria</taxon>
        <taxon>Pseudomonadati</taxon>
        <taxon>Pseudomonadota</taxon>
        <taxon>Gammaproteobacteria</taxon>
        <taxon>Alteromonadales</taxon>
        <taxon>Colwelliaceae</taxon>
        <taxon>Colwellia</taxon>
    </lineage>
</organism>
<feature type="chain" id="PRO_5034486413" evidence="1">
    <location>
        <begin position="22"/>
        <end position="114"/>
    </location>
</feature>